<dbReference type="Pfam" id="PF00583">
    <property type="entry name" value="Acetyltransf_1"/>
    <property type="match status" value="1"/>
</dbReference>
<sequence length="294" mass="31252">MTRDRMQRPEAPRDIVPWSSARDWAPIAALLGRDVAALRAEVAALPDGIEGVALLEDGAPAAVGLWVAKGLTETGRCALAWLAGPAPAALAIVDAMEARARSAQARTLRVVERDAPGIGAELEARGYQPADAVVGMRRTRPRPPLALPAGLAEVGLEQVGLEAWAALENDAFAGVGFTVPVTADDGARIVASPAFDPKLLRFLVDADGPVGLLRGVVAPEREGENEVETIAVASRARRRGLGRWLLRRCEALLDAAGAREVVLRVAASNAPALALYRAEAWVERWRRGAWERAL</sequence>
<dbReference type="RefSeq" id="WP_248360841.1">
    <property type="nucleotide sequence ID" value="NZ_AP025591.1"/>
</dbReference>
<dbReference type="InterPro" id="IPR000182">
    <property type="entry name" value="GNAT_dom"/>
</dbReference>
<dbReference type="PROSITE" id="PS51186">
    <property type="entry name" value="GNAT"/>
    <property type="match status" value="1"/>
</dbReference>
<feature type="domain" description="N-acetyltransferase" evidence="1">
    <location>
        <begin position="151"/>
        <end position="294"/>
    </location>
</feature>
<keyword evidence="3" id="KW-1185">Reference proteome</keyword>
<dbReference type="InterPro" id="IPR016181">
    <property type="entry name" value="Acyl_CoA_acyltransferase"/>
</dbReference>
<organism evidence="2 3">
    <name type="scientific">Anaeromyxobacter oryzae</name>
    <dbReference type="NCBI Taxonomy" id="2918170"/>
    <lineage>
        <taxon>Bacteria</taxon>
        <taxon>Pseudomonadati</taxon>
        <taxon>Myxococcota</taxon>
        <taxon>Myxococcia</taxon>
        <taxon>Myxococcales</taxon>
        <taxon>Cystobacterineae</taxon>
        <taxon>Anaeromyxobacteraceae</taxon>
        <taxon>Anaeromyxobacter</taxon>
    </lineage>
</organism>
<evidence type="ECO:0000259" key="1">
    <source>
        <dbReference type="PROSITE" id="PS51186"/>
    </source>
</evidence>
<evidence type="ECO:0000313" key="2">
    <source>
        <dbReference type="EMBL" id="BDG03118.1"/>
    </source>
</evidence>
<name>A0ABM7WUE9_9BACT</name>
<dbReference type="EMBL" id="AP025591">
    <property type="protein sequence ID" value="BDG03118.1"/>
    <property type="molecule type" value="Genomic_DNA"/>
</dbReference>
<reference evidence="3" key="1">
    <citation type="journal article" date="2022" name="Int. J. Syst. Evol. Microbiol.">
        <title>Anaeromyxobacter oryzae sp. nov., Anaeromyxobacter diazotrophicus sp. nov. and Anaeromyxobacter paludicola sp. nov., isolated from paddy soils.</title>
        <authorList>
            <person name="Itoh H."/>
            <person name="Xu Z."/>
            <person name="Mise K."/>
            <person name="Masuda Y."/>
            <person name="Ushijima N."/>
            <person name="Hayakawa C."/>
            <person name="Shiratori Y."/>
            <person name="Senoo K."/>
        </authorList>
    </citation>
    <scope>NUCLEOTIDE SEQUENCE [LARGE SCALE GENOMIC DNA]</scope>
    <source>
        <strain evidence="3">Red232</strain>
    </source>
</reference>
<protein>
    <recommendedName>
        <fullName evidence="1">N-acetyltransferase domain-containing protein</fullName>
    </recommendedName>
</protein>
<dbReference type="Proteomes" id="UP001162891">
    <property type="component" value="Chromosome"/>
</dbReference>
<accession>A0ABM7WUE9</accession>
<proteinExistence type="predicted"/>
<dbReference type="Gene3D" id="3.40.630.30">
    <property type="match status" value="1"/>
</dbReference>
<dbReference type="CDD" id="cd04301">
    <property type="entry name" value="NAT_SF"/>
    <property type="match status" value="1"/>
</dbReference>
<evidence type="ECO:0000313" key="3">
    <source>
        <dbReference type="Proteomes" id="UP001162891"/>
    </source>
</evidence>
<dbReference type="SUPFAM" id="SSF55729">
    <property type="entry name" value="Acyl-CoA N-acyltransferases (Nat)"/>
    <property type="match status" value="1"/>
</dbReference>
<gene>
    <name evidence="2" type="ORF">AMOR_21140</name>
</gene>